<evidence type="ECO:0000313" key="2">
    <source>
        <dbReference type="Proteomes" id="UP000559809"/>
    </source>
</evidence>
<protein>
    <recommendedName>
        <fullName evidence="3">Helix-turn-helix domain-containing protein</fullName>
    </recommendedName>
</protein>
<gene>
    <name evidence="1" type="ORF">H0A72_16375</name>
</gene>
<keyword evidence="2" id="KW-1185">Reference proteome</keyword>
<accession>A0A853G520</accession>
<proteinExistence type="predicted"/>
<dbReference type="EMBL" id="JACCEM010000009">
    <property type="protein sequence ID" value="NYT50892.1"/>
    <property type="molecule type" value="Genomic_DNA"/>
</dbReference>
<reference evidence="1 2" key="1">
    <citation type="submission" date="2020-07" db="EMBL/GenBank/DDBJ databases">
        <title>Taxonomic revisions and descriptions of new bacterial species based on genomic comparisons in the high-G+C-content subgroup of the family Alcaligenaceae.</title>
        <authorList>
            <person name="Szabo A."/>
            <person name="Felfoldi T."/>
        </authorList>
    </citation>
    <scope>NUCLEOTIDE SEQUENCE [LARGE SCALE GENOMIC DNA]</scope>
    <source>
        <strain evidence="1 2">LMG 24012</strain>
    </source>
</reference>
<evidence type="ECO:0000313" key="1">
    <source>
        <dbReference type="EMBL" id="NYT50892.1"/>
    </source>
</evidence>
<comment type="caution">
    <text evidence="1">The sequence shown here is derived from an EMBL/GenBank/DDBJ whole genome shotgun (WGS) entry which is preliminary data.</text>
</comment>
<dbReference type="Proteomes" id="UP000559809">
    <property type="component" value="Unassembled WGS sequence"/>
</dbReference>
<sequence length="37" mass="4208">MAGVSRPYMVRLIDSGALELHMMAGNRRRVRHSAVIR</sequence>
<name>A0A853G520_9BURK</name>
<evidence type="ECO:0008006" key="3">
    <source>
        <dbReference type="Google" id="ProtNLM"/>
    </source>
</evidence>
<dbReference type="AlphaFoldDB" id="A0A853G520"/>
<organism evidence="1 2">
    <name type="scientific">Parapusillimonas granuli</name>
    <dbReference type="NCBI Taxonomy" id="380911"/>
    <lineage>
        <taxon>Bacteria</taxon>
        <taxon>Pseudomonadati</taxon>
        <taxon>Pseudomonadota</taxon>
        <taxon>Betaproteobacteria</taxon>
        <taxon>Burkholderiales</taxon>
        <taxon>Alcaligenaceae</taxon>
        <taxon>Parapusillimonas</taxon>
    </lineage>
</organism>